<protein>
    <submittedName>
        <fullName evidence="1">Uncharacterized protein</fullName>
    </submittedName>
</protein>
<evidence type="ECO:0000313" key="1">
    <source>
        <dbReference type="EMBL" id="WCT14231.1"/>
    </source>
</evidence>
<dbReference type="Proteomes" id="UP001216139">
    <property type="component" value="Chromosome"/>
</dbReference>
<organism evidence="1 2">
    <name type="scientific">Mucilaginibacter jinjuensis</name>
    <dbReference type="NCBI Taxonomy" id="1176721"/>
    <lineage>
        <taxon>Bacteria</taxon>
        <taxon>Pseudomonadati</taxon>
        <taxon>Bacteroidota</taxon>
        <taxon>Sphingobacteriia</taxon>
        <taxon>Sphingobacteriales</taxon>
        <taxon>Sphingobacteriaceae</taxon>
        <taxon>Mucilaginibacter</taxon>
    </lineage>
</organism>
<reference evidence="1 2" key="1">
    <citation type="submission" date="2023-02" db="EMBL/GenBank/DDBJ databases">
        <title>Genome sequence of Mucilaginibacter jinjuensis strain KACC 16571.</title>
        <authorList>
            <person name="Kim S."/>
            <person name="Heo J."/>
            <person name="Kwon S.-W."/>
        </authorList>
    </citation>
    <scope>NUCLEOTIDE SEQUENCE [LARGE SCALE GENOMIC DNA]</scope>
    <source>
        <strain evidence="1 2">KACC 16571</strain>
    </source>
</reference>
<gene>
    <name evidence="1" type="ORF">PQO05_09825</name>
</gene>
<dbReference type="RefSeq" id="WP_273632579.1">
    <property type="nucleotide sequence ID" value="NZ_CP117167.1"/>
</dbReference>
<accession>A0ABY7TD23</accession>
<keyword evidence="2" id="KW-1185">Reference proteome</keyword>
<name>A0ABY7TD23_9SPHI</name>
<dbReference type="EMBL" id="CP117167">
    <property type="protein sequence ID" value="WCT14231.1"/>
    <property type="molecule type" value="Genomic_DNA"/>
</dbReference>
<sequence>MQEVIITPTNVGQICKIIMPLDDENAEDVYIISEDPKLYDLEDSIYVVNLKDLQRNSNAPQFTPQIAIAKGDLKVVAEDLEQIILSWNHS</sequence>
<proteinExistence type="predicted"/>
<evidence type="ECO:0000313" key="2">
    <source>
        <dbReference type="Proteomes" id="UP001216139"/>
    </source>
</evidence>